<dbReference type="EMBL" id="HE796683">
    <property type="protein sequence ID" value="CCH00912.1"/>
    <property type="molecule type" value="Genomic_DNA"/>
</dbReference>
<evidence type="ECO:0000313" key="1">
    <source>
        <dbReference type="EMBL" id="CCH00912.1"/>
    </source>
</evidence>
<name>I0K9V9_9BACT</name>
<evidence type="ECO:0000313" key="2">
    <source>
        <dbReference type="Proteomes" id="UP000011058"/>
    </source>
</evidence>
<dbReference type="AlphaFoldDB" id="I0K9V9"/>
<dbReference type="eggNOG" id="COG2849">
    <property type="taxonomic scope" value="Bacteria"/>
</dbReference>
<dbReference type="HOGENOM" id="CLU_1033451_0_0_10"/>
<reference evidence="1 2" key="1">
    <citation type="journal article" date="2012" name="J. Bacteriol.">
        <title>Genome Sequence of Fibrella aestuarina BUZ 2T, a Filamentous Marine Bacterium.</title>
        <authorList>
            <person name="Filippini M."/>
            <person name="Qi W."/>
            <person name="Blom J."/>
            <person name="Goesmann A."/>
            <person name="Smits T.H."/>
            <person name="Bagheri H.C."/>
        </authorList>
    </citation>
    <scope>NUCLEOTIDE SEQUENCE [LARGE SCALE GENOMIC DNA]</scope>
    <source>
        <strain evidence="2">BUZ 2T</strain>
    </source>
</reference>
<keyword evidence="2" id="KW-1185">Reference proteome</keyword>
<organism evidence="1 2">
    <name type="scientific">Fibrella aestuarina BUZ 2</name>
    <dbReference type="NCBI Taxonomy" id="1166018"/>
    <lineage>
        <taxon>Bacteria</taxon>
        <taxon>Pseudomonadati</taxon>
        <taxon>Bacteroidota</taxon>
        <taxon>Cytophagia</taxon>
        <taxon>Cytophagales</taxon>
        <taxon>Spirosomataceae</taxon>
        <taxon>Fibrella</taxon>
    </lineage>
</organism>
<accession>I0K9V9</accession>
<dbReference type="KEGG" id="fae:FAES_2903"/>
<dbReference type="Proteomes" id="UP000011058">
    <property type="component" value="Chromosome"/>
</dbReference>
<dbReference type="SUPFAM" id="SSF82185">
    <property type="entry name" value="Histone H3 K4-specific methyltransferase SET7/9 N-terminal domain"/>
    <property type="match status" value="1"/>
</dbReference>
<dbReference type="RefSeq" id="WP_015332011.1">
    <property type="nucleotide sequence ID" value="NC_020054.1"/>
</dbReference>
<gene>
    <name evidence="1" type="ORF">FAES_2903</name>
</gene>
<proteinExistence type="predicted"/>
<dbReference type="Gene3D" id="2.20.110.10">
    <property type="entry name" value="Histone H3 K4-specific methyltransferase SET7/9 N-terminal domain"/>
    <property type="match status" value="1"/>
</dbReference>
<sequence length="269" mass="30589">MNASLLGVIGCIWSVAVHTATAQTKAVDPPGGQVEYRDKGLYFEKIVYADKPRTYFTINTYLKDSTLYSIETYKYVEREGPTGFSEYGTVRHGMTKILYPDGRLHVVRNYKKGRLDGPFIVHYPSGVIKRKEFYRRGELQKGTCYDSVGVPTSYEPFLKPPTPTASLNQLRVYLEERRLPIFNRYTMQGLVQLAINQAGEVATTTCHLTKRDPLIARQVKDVISAMPRWDEQKPNWNPGTVDGTPMASEWVIQIYKQDNGLKMVLPVPD</sequence>
<protein>
    <submittedName>
        <fullName evidence="1">Uncharacterized protein</fullName>
    </submittedName>
</protein>